<proteinExistence type="predicted"/>
<sequence length="68" mass="7501">MFGENFSLTIQVKVLGSILKYILLGLPLNQSFTLHGFGEKHMFFVVLALGGCLGDVVIRLYLGPNQCE</sequence>
<keyword evidence="3" id="KW-1185">Reference proteome</keyword>
<keyword evidence="1" id="KW-1133">Transmembrane helix</keyword>
<keyword evidence="1" id="KW-0812">Transmembrane</keyword>
<evidence type="ECO:0000313" key="2">
    <source>
        <dbReference type="EMBL" id="GGE92599.1"/>
    </source>
</evidence>
<name>A0ABQ1TEF7_9GAMM</name>
<accession>A0ABQ1TEF7</accession>
<comment type="caution">
    <text evidence="2">The sequence shown here is derived from an EMBL/GenBank/DDBJ whole genome shotgun (WGS) entry which is preliminary data.</text>
</comment>
<gene>
    <name evidence="2" type="ORF">GCM10011520_36220</name>
</gene>
<feature type="transmembrane region" description="Helical" evidence="1">
    <location>
        <begin position="41"/>
        <end position="62"/>
    </location>
</feature>
<evidence type="ECO:0000313" key="3">
    <source>
        <dbReference type="Proteomes" id="UP000606498"/>
    </source>
</evidence>
<evidence type="ECO:0000256" key="1">
    <source>
        <dbReference type="SAM" id="Phobius"/>
    </source>
</evidence>
<organism evidence="2 3">
    <name type="scientific">Shewanella carassii</name>
    <dbReference type="NCBI Taxonomy" id="1987584"/>
    <lineage>
        <taxon>Bacteria</taxon>
        <taxon>Pseudomonadati</taxon>
        <taxon>Pseudomonadota</taxon>
        <taxon>Gammaproteobacteria</taxon>
        <taxon>Alteromonadales</taxon>
        <taxon>Shewanellaceae</taxon>
        <taxon>Shewanella</taxon>
    </lineage>
</organism>
<protein>
    <submittedName>
        <fullName evidence="2">Uncharacterized protein</fullName>
    </submittedName>
</protein>
<reference evidence="3" key="1">
    <citation type="journal article" date="2019" name="Int. J. Syst. Evol. Microbiol.">
        <title>The Global Catalogue of Microorganisms (GCM) 10K type strain sequencing project: providing services to taxonomists for standard genome sequencing and annotation.</title>
        <authorList>
            <consortium name="The Broad Institute Genomics Platform"/>
            <consortium name="The Broad Institute Genome Sequencing Center for Infectious Disease"/>
            <person name="Wu L."/>
            <person name="Ma J."/>
        </authorList>
    </citation>
    <scope>NUCLEOTIDE SEQUENCE [LARGE SCALE GENOMIC DNA]</scope>
    <source>
        <strain evidence="3">CGMCC 1.16033</strain>
    </source>
</reference>
<dbReference type="EMBL" id="BMKO01000013">
    <property type="protein sequence ID" value="GGE92599.1"/>
    <property type="molecule type" value="Genomic_DNA"/>
</dbReference>
<dbReference type="Proteomes" id="UP000606498">
    <property type="component" value="Unassembled WGS sequence"/>
</dbReference>
<keyword evidence="1" id="KW-0472">Membrane</keyword>